<gene>
    <name evidence="1" type="ORF">CALMAC_LOCUS5876</name>
</gene>
<sequence length="131" mass="15216">MVRINTFCKILCQFKSNKSMYSTATTVKLKTEKKQLIISSKRKAYDHYSSNVYDKLDSVPLVSKGWTHSKSKGDFFVVNPVENPFEELQLPFKQLDIHNNFIDVLQAEGIEKATDFQRRAMEMVTTVNRIF</sequence>
<evidence type="ECO:0000313" key="1">
    <source>
        <dbReference type="EMBL" id="VEN42363.1"/>
    </source>
</evidence>
<reference evidence="1 2" key="1">
    <citation type="submission" date="2019-01" db="EMBL/GenBank/DDBJ databases">
        <authorList>
            <person name="Sayadi A."/>
        </authorList>
    </citation>
    <scope>NUCLEOTIDE SEQUENCE [LARGE SCALE GENOMIC DNA]</scope>
</reference>
<evidence type="ECO:0000313" key="2">
    <source>
        <dbReference type="Proteomes" id="UP000410492"/>
    </source>
</evidence>
<protein>
    <submittedName>
        <fullName evidence="1">Uncharacterized protein</fullName>
    </submittedName>
</protein>
<dbReference type="EMBL" id="CAACVG010006891">
    <property type="protein sequence ID" value="VEN42363.1"/>
    <property type="molecule type" value="Genomic_DNA"/>
</dbReference>
<dbReference type="OrthoDB" id="10256233at2759"/>
<name>A0A653C4B7_CALMS</name>
<dbReference type="AlphaFoldDB" id="A0A653C4B7"/>
<dbReference type="Proteomes" id="UP000410492">
    <property type="component" value="Unassembled WGS sequence"/>
</dbReference>
<proteinExistence type="predicted"/>
<organism evidence="1 2">
    <name type="scientific">Callosobruchus maculatus</name>
    <name type="common">Southern cowpea weevil</name>
    <name type="synonym">Pulse bruchid</name>
    <dbReference type="NCBI Taxonomy" id="64391"/>
    <lineage>
        <taxon>Eukaryota</taxon>
        <taxon>Metazoa</taxon>
        <taxon>Ecdysozoa</taxon>
        <taxon>Arthropoda</taxon>
        <taxon>Hexapoda</taxon>
        <taxon>Insecta</taxon>
        <taxon>Pterygota</taxon>
        <taxon>Neoptera</taxon>
        <taxon>Endopterygota</taxon>
        <taxon>Coleoptera</taxon>
        <taxon>Polyphaga</taxon>
        <taxon>Cucujiformia</taxon>
        <taxon>Chrysomeloidea</taxon>
        <taxon>Chrysomelidae</taxon>
        <taxon>Bruchinae</taxon>
        <taxon>Bruchini</taxon>
        <taxon>Callosobruchus</taxon>
    </lineage>
</organism>
<keyword evidence="2" id="KW-1185">Reference proteome</keyword>
<accession>A0A653C4B7</accession>